<dbReference type="GO" id="GO:0046872">
    <property type="term" value="F:metal ion binding"/>
    <property type="evidence" value="ECO:0007669"/>
    <property type="project" value="UniProtKB-KW"/>
</dbReference>
<dbReference type="Pfam" id="PF18019">
    <property type="entry name" value="Cas3_HD"/>
    <property type="match status" value="1"/>
</dbReference>
<evidence type="ECO:0000256" key="8">
    <source>
        <dbReference type="ARBA" id="ARBA00022840"/>
    </source>
</evidence>
<dbReference type="GO" id="GO:0003676">
    <property type="term" value="F:nucleic acid binding"/>
    <property type="evidence" value="ECO:0007669"/>
    <property type="project" value="InterPro"/>
</dbReference>
<dbReference type="GO" id="GO:0003724">
    <property type="term" value="F:RNA helicase activity"/>
    <property type="evidence" value="ECO:0007669"/>
    <property type="project" value="TreeGrafter"/>
</dbReference>
<dbReference type="NCBIfam" id="TIGR01587">
    <property type="entry name" value="cas3_core"/>
    <property type="match status" value="1"/>
</dbReference>
<keyword evidence="5" id="KW-0547">Nucleotide-binding</keyword>
<sequence length="731" mass="83687">MKKKYYAHTPNEKTNAEHELEDHLKSVAEKAKAFAKEFDAGDVALWIGLWHDLGKFNCKFQDYLMASGKGRHPPKIPHAIWGAALAYQLILKGCGGKGWEEIALPIAGHHTGLHSSGSLSQKIQEKISQSFDLFKEIFVKAQSLPPPPKITLSSDLSLLHREFYIRMLFSSLVDADYLDTEKHFKPELASARNQFPPIKDLLQRFDEDQQKLLKKAEDKEEGTKILNQIRKEVYDFCVKAASKPPGIYRLTVPTGGGKTRSGLAFALEHAIKNDMRRVIFAIPYTSIIDQTAQEYRKIFGAGAVLEHHSQVSLREDSEDCTPEQNALRLAMENWAAPVIITTTVQLFESLFANKPTRVRKLHNLTKSIIVIDEVQTLPPELLTPILDVLKILAEQYSATVVLCTATQPVFEDSHYLKPFQNVQVREIVPKEKISEHFEKLSKRVSYERRKEAVSWEVLAEEIRNLSQVMVILNTRKNALSLIDQLEDKENVFHLSTLLCGAHRKLILRKVRKRLKKGLPVTLISTQVVEAGVDIDFPFVYRAMGPLDRIVQAAGRCNREWHLRDGQLGRVVIFEPEEGRAPKGPYKTGVEKAKLLFADHGCSELHQPEFYKLYFEKLFTDVDTDKKKIQELREHLDYPEVAKKFRLIDEDTYPVLINCDSASRRLKKWKARPSRKTWQRLQPLVVNIFEYDLKQLGGWIEKVSEGLYLSYGKYDERKGLIHDINDPSDLMC</sequence>
<dbReference type="EMBL" id="CP061800">
    <property type="protein sequence ID" value="QTA93783.1"/>
    <property type="molecule type" value="Genomic_DNA"/>
</dbReference>
<gene>
    <name evidence="12" type="ORF">dnm_098910</name>
</gene>
<dbReference type="CDD" id="cd09641">
    <property type="entry name" value="Cas3''_I"/>
    <property type="match status" value="1"/>
</dbReference>
<keyword evidence="9" id="KW-0051">Antiviral defense</keyword>
<dbReference type="Pfam" id="PF22590">
    <property type="entry name" value="Cas3-like_C_2"/>
    <property type="match status" value="1"/>
</dbReference>
<dbReference type="InterPro" id="IPR038257">
    <property type="entry name" value="CRISPR-assoc_Cas3_HD_sf"/>
</dbReference>
<evidence type="ECO:0000259" key="10">
    <source>
        <dbReference type="PROSITE" id="PS51192"/>
    </source>
</evidence>
<name>A0A975BZL7_9BACT</name>
<organism evidence="12 13">
    <name type="scientific">Desulfonema magnum</name>
    <dbReference type="NCBI Taxonomy" id="45655"/>
    <lineage>
        <taxon>Bacteria</taxon>
        <taxon>Pseudomonadati</taxon>
        <taxon>Thermodesulfobacteriota</taxon>
        <taxon>Desulfobacteria</taxon>
        <taxon>Desulfobacterales</taxon>
        <taxon>Desulfococcaceae</taxon>
        <taxon>Desulfonema</taxon>
    </lineage>
</organism>
<dbReference type="NCBIfam" id="TIGR01596">
    <property type="entry name" value="cas3_HD"/>
    <property type="match status" value="1"/>
</dbReference>
<dbReference type="SUPFAM" id="SSF52540">
    <property type="entry name" value="P-loop containing nucleoside triphosphate hydrolases"/>
    <property type="match status" value="1"/>
</dbReference>
<feature type="domain" description="HD Cas3-type" evidence="11">
    <location>
        <begin position="13"/>
        <end position="178"/>
    </location>
</feature>
<dbReference type="PROSITE" id="PS51643">
    <property type="entry name" value="HD_CAS3"/>
    <property type="match status" value="1"/>
</dbReference>
<comment type="similarity">
    <text evidence="1">In the N-terminal section; belongs to the CRISPR-associated nuclease Cas3-HD family.</text>
</comment>
<accession>A0A975BZL7</accession>
<dbReference type="KEGG" id="dmm:dnm_098910"/>
<keyword evidence="3" id="KW-0540">Nuclease</keyword>
<dbReference type="Gene3D" id="3.40.50.300">
    <property type="entry name" value="P-loop containing nucleotide triphosphate hydrolases"/>
    <property type="match status" value="2"/>
</dbReference>
<dbReference type="RefSeq" id="WP_207680558.1">
    <property type="nucleotide sequence ID" value="NZ_CP061800.1"/>
</dbReference>
<evidence type="ECO:0000256" key="6">
    <source>
        <dbReference type="ARBA" id="ARBA00022801"/>
    </source>
</evidence>
<dbReference type="InterPro" id="IPR011545">
    <property type="entry name" value="DEAD/DEAH_box_helicase_dom"/>
</dbReference>
<evidence type="ECO:0000256" key="7">
    <source>
        <dbReference type="ARBA" id="ARBA00022806"/>
    </source>
</evidence>
<dbReference type="InterPro" id="IPR054712">
    <property type="entry name" value="Cas3-like_dom"/>
</dbReference>
<dbReference type="Proteomes" id="UP000663722">
    <property type="component" value="Chromosome"/>
</dbReference>
<dbReference type="GO" id="GO:0051607">
    <property type="term" value="P:defense response to virus"/>
    <property type="evidence" value="ECO:0007669"/>
    <property type="project" value="UniProtKB-KW"/>
</dbReference>
<keyword evidence="6" id="KW-0378">Hydrolase</keyword>
<dbReference type="PANTHER" id="PTHR47959">
    <property type="entry name" value="ATP-DEPENDENT RNA HELICASE RHLE-RELATED"/>
    <property type="match status" value="1"/>
</dbReference>
<dbReference type="CDD" id="cd17930">
    <property type="entry name" value="DEXHc_cas3"/>
    <property type="match status" value="1"/>
</dbReference>
<dbReference type="GO" id="GO:0005524">
    <property type="term" value="F:ATP binding"/>
    <property type="evidence" value="ECO:0007669"/>
    <property type="project" value="UniProtKB-KW"/>
</dbReference>
<dbReference type="PANTHER" id="PTHR47959:SF16">
    <property type="entry name" value="CRISPR-ASSOCIATED NUCLEASE_HELICASE CAS3-RELATED"/>
    <property type="match status" value="1"/>
</dbReference>
<evidence type="ECO:0000256" key="9">
    <source>
        <dbReference type="ARBA" id="ARBA00023118"/>
    </source>
</evidence>
<keyword evidence="8" id="KW-0067">ATP-binding</keyword>
<evidence type="ECO:0000256" key="1">
    <source>
        <dbReference type="ARBA" id="ARBA00006847"/>
    </source>
</evidence>
<proteinExistence type="inferred from homology"/>
<dbReference type="PROSITE" id="PS51192">
    <property type="entry name" value="HELICASE_ATP_BIND_1"/>
    <property type="match status" value="1"/>
</dbReference>
<dbReference type="GO" id="GO:0004518">
    <property type="term" value="F:nuclease activity"/>
    <property type="evidence" value="ECO:0007669"/>
    <property type="project" value="UniProtKB-KW"/>
</dbReference>
<dbReference type="InterPro" id="IPR006474">
    <property type="entry name" value="Helicase_Cas3_CRISPR-ass_core"/>
</dbReference>
<evidence type="ECO:0000259" key="11">
    <source>
        <dbReference type="PROSITE" id="PS51643"/>
    </source>
</evidence>
<dbReference type="SMART" id="SM00487">
    <property type="entry name" value="DEXDc"/>
    <property type="match status" value="1"/>
</dbReference>
<dbReference type="Gene3D" id="1.10.3210.30">
    <property type="match status" value="1"/>
</dbReference>
<dbReference type="SUPFAM" id="SSF109604">
    <property type="entry name" value="HD-domain/PDEase-like"/>
    <property type="match status" value="1"/>
</dbReference>
<dbReference type="GO" id="GO:0016787">
    <property type="term" value="F:hydrolase activity"/>
    <property type="evidence" value="ECO:0007669"/>
    <property type="project" value="UniProtKB-KW"/>
</dbReference>
<evidence type="ECO:0000256" key="5">
    <source>
        <dbReference type="ARBA" id="ARBA00022741"/>
    </source>
</evidence>
<dbReference type="InterPro" id="IPR050079">
    <property type="entry name" value="DEAD_box_RNA_helicase"/>
</dbReference>
<dbReference type="AlphaFoldDB" id="A0A975BZL7"/>
<evidence type="ECO:0000256" key="2">
    <source>
        <dbReference type="ARBA" id="ARBA00009046"/>
    </source>
</evidence>
<dbReference type="Pfam" id="PF00270">
    <property type="entry name" value="DEAD"/>
    <property type="match status" value="1"/>
</dbReference>
<comment type="similarity">
    <text evidence="2">In the central section; belongs to the CRISPR-associated helicase Cas3 family.</text>
</comment>
<keyword evidence="13" id="KW-1185">Reference proteome</keyword>
<keyword evidence="7" id="KW-0347">Helicase</keyword>
<evidence type="ECO:0000313" key="13">
    <source>
        <dbReference type="Proteomes" id="UP000663722"/>
    </source>
</evidence>
<dbReference type="GO" id="GO:0005829">
    <property type="term" value="C:cytosol"/>
    <property type="evidence" value="ECO:0007669"/>
    <property type="project" value="TreeGrafter"/>
</dbReference>
<feature type="domain" description="Helicase ATP-binding" evidence="10">
    <location>
        <begin position="239"/>
        <end position="425"/>
    </location>
</feature>
<protein>
    <submittedName>
        <fullName evidence="12">CRISPR-associated helicase, Cas3-like</fullName>
    </submittedName>
</protein>
<dbReference type="InterPro" id="IPR027417">
    <property type="entry name" value="P-loop_NTPase"/>
</dbReference>
<dbReference type="InterPro" id="IPR014001">
    <property type="entry name" value="Helicase_ATP-bd"/>
</dbReference>
<evidence type="ECO:0000256" key="3">
    <source>
        <dbReference type="ARBA" id="ARBA00022722"/>
    </source>
</evidence>
<dbReference type="InterPro" id="IPR006483">
    <property type="entry name" value="CRISPR-assoc_Cas3_HD"/>
</dbReference>
<keyword evidence="4" id="KW-0479">Metal-binding</keyword>
<evidence type="ECO:0000256" key="4">
    <source>
        <dbReference type="ARBA" id="ARBA00022723"/>
    </source>
</evidence>
<reference evidence="12" key="1">
    <citation type="journal article" date="2021" name="Microb. Physiol.">
        <title>Proteogenomic Insights into the Physiology of Marine, Sulfate-Reducing, Filamentous Desulfonema limicola and Desulfonema magnum.</title>
        <authorList>
            <person name="Schnaars V."/>
            <person name="Wohlbrand L."/>
            <person name="Scheve S."/>
            <person name="Hinrichs C."/>
            <person name="Reinhardt R."/>
            <person name="Rabus R."/>
        </authorList>
    </citation>
    <scope>NUCLEOTIDE SEQUENCE</scope>
    <source>
        <strain evidence="12">4be13</strain>
    </source>
</reference>
<evidence type="ECO:0000313" key="12">
    <source>
        <dbReference type="EMBL" id="QTA93783.1"/>
    </source>
</evidence>